<organism evidence="2 3">
    <name type="scientific">Thalassobaculum fulvum</name>
    <dbReference type="NCBI Taxonomy" id="1633335"/>
    <lineage>
        <taxon>Bacteria</taxon>
        <taxon>Pseudomonadati</taxon>
        <taxon>Pseudomonadota</taxon>
        <taxon>Alphaproteobacteria</taxon>
        <taxon>Rhodospirillales</taxon>
        <taxon>Thalassobaculaceae</taxon>
        <taxon>Thalassobaculum</taxon>
    </lineage>
</organism>
<reference evidence="2" key="1">
    <citation type="journal article" date="2014" name="Int. J. Syst. Evol. Microbiol.">
        <title>Complete genome sequence of Corynebacterium casei LMG S-19264T (=DSM 44701T), isolated from a smear-ripened cheese.</title>
        <authorList>
            <consortium name="US DOE Joint Genome Institute (JGI-PGF)"/>
            <person name="Walter F."/>
            <person name="Albersmeier A."/>
            <person name="Kalinowski J."/>
            <person name="Ruckert C."/>
        </authorList>
    </citation>
    <scope>NUCLEOTIDE SEQUENCE</scope>
    <source>
        <strain evidence="2">KCTC 42651</strain>
    </source>
</reference>
<dbReference type="AlphaFoldDB" id="A0A919CRR8"/>
<accession>A0A919CRR8</accession>
<protein>
    <submittedName>
        <fullName evidence="2">Uncharacterized protein</fullName>
    </submittedName>
</protein>
<evidence type="ECO:0000313" key="3">
    <source>
        <dbReference type="Proteomes" id="UP000630353"/>
    </source>
</evidence>
<comment type="caution">
    <text evidence="2">The sequence shown here is derived from an EMBL/GenBank/DDBJ whole genome shotgun (WGS) entry which is preliminary data.</text>
</comment>
<keyword evidence="1" id="KW-0472">Membrane</keyword>
<dbReference type="Proteomes" id="UP000630353">
    <property type="component" value="Unassembled WGS sequence"/>
</dbReference>
<gene>
    <name evidence="2" type="ORF">GCM10017083_43100</name>
</gene>
<keyword evidence="3" id="KW-1185">Reference proteome</keyword>
<feature type="transmembrane region" description="Helical" evidence="1">
    <location>
        <begin position="21"/>
        <end position="43"/>
    </location>
</feature>
<evidence type="ECO:0000313" key="2">
    <source>
        <dbReference type="EMBL" id="GHD59229.1"/>
    </source>
</evidence>
<name>A0A919CRR8_9PROT</name>
<sequence length="54" mass="5692">MIVLRPFTGSRDVMGEFANRRIITVATVLGGAVVLTPNLVLLLQTFGVPIPGLG</sequence>
<evidence type="ECO:0000256" key="1">
    <source>
        <dbReference type="SAM" id="Phobius"/>
    </source>
</evidence>
<keyword evidence="1" id="KW-0812">Transmembrane</keyword>
<proteinExistence type="predicted"/>
<reference evidence="2" key="2">
    <citation type="submission" date="2020-09" db="EMBL/GenBank/DDBJ databases">
        <authorList>
            <person name="Sun Q."/>
            <person name="Kim S."/>
        </authorList>
    </citation>
    <scope>NUCLEOTIDE SEQUENCE</scope>
    <source>
        <strain evidence="2">KCTC 42651</strain>
    </source>
</reference>
<dbReference type="EMBL" id="BMZS01000011">
    <property type="protein sequence ID" value="GHD59229.1"/>
    <property type="molecule type" value="Genomic_DNA"/>
</dbReference>
<keyword evidence="1" id="KW-1133">Transmembrane helix</keyword>